<reference evidence="1 2" key="1">
    <citation type="submission" date="2019-06" db="EMBL/GenBank/DDBJ databases">
        <title>Genomic Encyclopedia of Type Strains, Phase IV (KMG-V): Genome sequencing to study the core and pangenomes of soil and plant-associated prokaryotes.</title>
        <authorList>
            <person name="Whitman W."/>
        </authorList>
    </citation>
    <scope>NUCLEOTIDE SEQUENCE [LARGE SCALE GENOMIC DNA]</scope>
    <source>
        <strain evidence="1 2">BR 11140</strain>
    </source>
</reference>
<dbReference type="AlphaFoldDB" id="A0A560IAR6"/>
<protein>
    <submittedName>
        <fullName evidence="1">Uncharacterized protein</fullName>
    </submittedName>
</protein>
<evidence type="ECO:0000313" key="2">
    <source>
        <dbReference type="Proteomes" id="UP000318050"/>
    </source>
</evidence>
<organism evidence="1 2">
    <name type="scientific">Nitrospirillum amazonense</name>
    <dbReference type="NCBI Taxonomy" id="28077"/>
    <lineage>
        <taxon>Bacteria</taxon>
        <taxon>Pseudomonadati</taxon>
        <taxon>Pseudomonadota</taxon>
        <taxon>Alphaproteobacteria</taxon>
        <taxon>Rhodospirillales</taxon>
        <taxon>Azospirillaceae</taxon>
        <taxon>Nitrospirillum</taxon>
    </lineage>
</organism>
<accession>A0A560IAR6</accession>
<sequence>MPKGLKMDTAFDPAAGRNRAASELTQNLDGLLCSGCRVPVSWVRSHVINGEDEFLRRDVPAFYRLKADGLHAADCPHVPKGQIVQLVGTSRAVEDTPDPFEDRGSDQFVFRINIPRNEISAQKVPGEGKLDGAAFKERAERVWSGTRLTPFCRSAVGLARLWALMDGSHADIQNVVTIQDRGQDISWQDFFFPPIRYASLAHRVEDNKLEHAAAALLVVRGFGQKPWGPFVEGQGMPGRTKEKSIIAPRVFVPERFMSEFEVGGRYIVFGTWKADQNAWTSKDGKSSILFRNLNMTVYQKAQFCRIDLPVEGEDEEV</sequence>
<gene>
    <name evidence="1" type="ORF">FBZ92_113116</name>
</gene>
<proteinExistence type="predicted"/>
<dbReference type="Proteomes" id="UP000318050">
    <property type="component" value="Unassembled WGS sequence"/>
</dbReference>
<evidence type="ECO:0000313" key="1">
    <source>
        <dbReference type="EMBL" id="TWB56122.1"/>
    </source>
</evidence>
<dbReference type="EMBL" id="VITT01000013">
    <property type="protein sequence ID" value="TWB56122.1"/>
    <property type="molecule type" value="Genomic_DNA"/>
</dbReference>
<comment type="caution">
    <text evidence="1">The sequence shown here is derived from an EMBL/GenBank/DDBJ whole genome shotgun (WGS) entry which is preliminary data.</text>
</comment>
<name>A0A560IAR6_9PROT</name>